<proteinExistence type="predicted"/>
<comment type="caution">
    <text evidence="1">The sequence shown here is derived from an EMBL/GenBank/DDBJ whole genome shotgun (WGS) entry which is preliminary data.</text>
</comment>
<reference evidence="1" key="1">
    <citation type="submission" date="2021-02" db="EMBL/GenBank/DDBJ databases">
        <authorList>
            <person name="Nowell W R."/>
        </authorList>
    </citation>
    <scope>NUCLEOTIDE SEQUENCE</scope>
</reference>
<dbReference type="AlphaFoldDB" id="A0A815BE73"/>
<sequence>PIRGIIPRAYRSRADHSRAYRSCA</sequence>
<name>A0A815BE73_9BILA</name>
<feature type="non-terminal residue" evidence="1">
    <location>
        <position position="1"/>
    </location>
</feature>
<organism evidence="1 2">
    <name type="scientific">Rotaria sordida</name>
    <dbReference type="NCBI Taxonomy" id="392033"/>
    <lineage>
        <taxon>Eukaryota</taxon>
        <taxon>Metazoa</taxon>
        <taxon>Spiralia</taxon>
        <taxon>Gnathifera</taxon>
        <taxon>Rotifera</taxon>
        <taxon>Eurotatoria</taxon>
        <taxon>Bdelloidea</taxon>
        <taxon>Philodinida</taxon>
        <taxon>Philodinidae</taxon>
        <taxon>Rotaria</taxon>
    </lineage>
</organism>
<protein>
    <submittedName>
        <fullName evidence="1">Uncharacterized protein</fullName>
    </submittedName>
</protein>
<dbReference type="Proteomes" id="UP000663882">
    <property type="component" value="Unassembled WGS sequence"/>
</dbReference>
<accession>A0A815BE73</accession>
<dbReference type="EMBL" id="CAJNOO010002446">
    <property type="protein sequence ID" value="CAF1268861.1"/>
    <property type="molecule type" value="Genomic_DNA"/>
</dbReference>
<evidence type="ECO:0000313" key="2">
    <source>
        <dbReference type="Proteomes" id="UP000663882"/>
    </source>
</evidence>
<gene>
    <name evidence="1" type="ORF">RFH988_LOCUS28077</name>
</gene>
<evidence type="ECO:0000313" key="1">
    <source>
        <dbReference type="EMBL" id="CAF1268861.1"/>
    </source>
</evidence>